<accession>A0A4R6N9G8</accession>
<evidence type="ECO:0000256" key="4">
    <source>
        <dbReference type="ARBA" id="ARBA00023163"/>
    </source>
</evidence>
<proteinExistence type="inferred from homology"/>
<dbReference type="PANTHER" id="PTHR30126">
    <property type="entry name" value="HTH-TYPE TRANSCRIPTIONAL REGULATOR"/>
    <property type="match status" value="1"/>
</dbReference>
<keyword evidence="7" id="KW-1185">Reference proteome</keyword>
<dbReference type="InterPro" id="IPR000847">
    <property type="entry name" value="LysR_HTH_N"/>
</dbReference>
<dbReference type="InterPro" id="IPR036390">
    <property type="entry name" value="WH_DNA-bd_sf"/>
</dbReference>
<evidence type="ECO:0000256" key="2">
    <source>
        <dbReference type="ARBA" id="ARBA00023015"/>
    </source>
</evidence>
<dbReference type="Pfam" id="PF03466">
    <property type="entry name" value="LysR_substrate"/>
    <property type="match status" value="1"/>
</dbReference>
<evidence type="ECO:0000259" key="5">
    <source>
        <dbReference type="PROSITE" id="PS50931"/>
    </source>
</evidence>
<evidence type="ECO:0000256" key="1">
    <source>
        <dbReference type="ARBA" id="ARBA00009437"/>
    </source>
</evidence>
<comment type="similarity">
    <text evidence="1">Belongs to the LysR transcriptional regulatory family.</text>
</comment>
<dbReference type="GO" id="GO:0003700">
    <property type="term" value="F:DNA-binding transcription factor activity"/>
    <property type="evidence" value="ECO:0007669"/>
    <property type="project" value="InterPro"/>
</dbReference>
<name>A0A4R6N9G8_9BURK</name>
<dbReference type="OrthoDB" id="8715249at2"/>
<dbReference type="GO" id="GO:0000976">
    <property type="term" value="F:transcription cis-regulatory region binding"/>
    <property type="evidence" value="ECO:0007669"/>
    <property type="project" value="TreeGrafter"/>
</dbReference>
<dbReference type="CDD" id="cd05466">
    <property type="entry name" value="PBP2_LTTR_substrate"/>
    <property type="match status" value="1"/>
</dbReference>
<feature type="domain" description="HTH lysR-type" evidence="5">
    <location>
        <begin position="1"/>
        <end position="58"/>
    </location>
</feature>
<dbReference type="EMBL" id="SNXE01000003">
    <property type="protein sequence ID" value="TDP11101.1"/>
    <property type="molecule type" value="Genomic_DNA"/>
</dbReference>
<keyword evidence="2" id="KW-0805">Transcription regulation</keyword>
<dbReference type="Gene3D" id="3.40.190.10">
    <property type="entry name" value="Periplasmic binding protein-like II"/>
    <property type="match status" value="1"/>
</dbReference>
<evidence type="ECO:0000313" key="6">
    <source>
        <dbReference type="EMBL" id="TDP11101.1"/>
    </source>
</evidence>
<dbReference type="AlphaFoldDB" id="A0A4R6N9G8"/>
<evidence type="ECO:0000256" key="3">
    <source>
        <dbReference type="ARBA" id="ARBA00023125"/>
    </source>
</evidence>
<protein>
    <submittedName>
        <fullName evidence="6">DNA-binding transcriptional LysR family regulator</fullName>
    </submittedName>
</protein>
<dbReference type="RefSeq" id="WP_133603024.1">
    <property type="nucleotide sequence ID" value="NZ_JAUFPJ010000010.1"/>
</dbReference>
<keyword evidence="4" id="KW-0804">Transcription</keyword>
<organism evidence="6 7">
    <name type="scientific">Roseateles asaccharophilus</name>
    <dbReference type="NCBI Taxonomy" id="582607"/>
    <lineage>
        <taxon>Bacteria</taxon>
        <taxon>Pseudomonadati</taxon>
        <taxon>Pseudomonadota</taxon>
        <taxon>Betaproteobacteria</taxon>
        <taxon>Burkholderiales</taxon>
        <taxon>Sphaerotilaceae</taxon>
        <taxon>Roseateles</taxon>
    </lineage>
</organism>
<dbReference type="PANTHER" id="PTHR30126:SF2">
    <property type="entry name" value="HTH-TYPE TRANSCRIPTIONAL REGULATOR YJIE"/>
    <property type="match status" value="1"/>
</dbReference>
<evidence type="ECO:0000313" key="7">
    <source>
        <dbReference type="Proteomes" id="UP000295357"/>
    </source>
</evidence>
<dbReference type="SUPFAM" id="SSF53850">
    <property type="entry name" value="Periplasmic binding protein-like II"/>
    <property type="match status" value="1"/>
</dbReference>
<comment type="caution">
    <text evidence="6">The sequence shown here is derived from an EMBL/GenBank/DDBJ whole genome shotgun (WGS) entry which is preliminary data.</text>
</comment>
<dbReference type="Proteomes" id="UP000295357">
    <property type="component" value="Unassembled WGS sequence"/>
</dbReference>
<dbReference type="InterPro" id="IPR005119">
    <property type="entry name" value="LysR_subst-bd"/>
</dbReference>
<keyword evidence="3 6" id="KW-0238">DNA-binding</keyword>
<gene>
    <name evidence="6" type="ORF">DFR39_10324</name>
</gene>
<dbReference type="SUPFAM" id="SSF46785">
    <property type="entry name" value="Winged helix' DNA-binding domain"/>
    <property type="match status" value="1"/>
</dbReference>
<dbReference type="InterPro" id="IPR036388">
    <property type="entry name" value="WH-like_DNA-bd_sf"/>
</dbReference>
<sequence>MQLKWLADLQAVVDGGSFKAAAELRHVTAPAFGRRLKALEQWVGVPLFEPGSQPPRLSAAGQRLCEQGRATTRELELLRHELVAGVAGDSLVRLVTGRTLAHSVVADALAPLMRRPDAPQVQVMTRLMNEASEMLERGEVDILLSYHHPALTLKLDGRRYLQARGADDRLVPVLHGHAGKAPPRLLAYDPGQALGRLLDDHLAHLRELPPLALAMRCDSVDSLREYAMRGMGLAWLPLSMVAADLRAGTLSVWGEPAWQIPFETRLFRRKKPPSPALSRVWDALLAHSRRA</sequence>
<dbReference type="PROSITE" id="PS50931">
    <property type="entry name" value="HTH_LYSR"/>
    <property type="match status" value="1"/>
</dbReference>
<dbReference type="Gene3D" id="1.10.10.10">
    <property type="entry name" value="Winged helix-like DNA-binding domain superfamily/Winged helix DNA-binding domain"/>
    <property type="match status" value="1"/>
</dbReference>
<dbReference type="Pfam" id="PF00126">
    <property type="entry name" value="HTH_1"/>
    <property type="match status" value="1"/>
</dbReference>
<reference evidence="6 7" key="1">
    <citation type="submission" date="2019-03" db="EMBL/GenBank/DDBJ databases">
        <title>Genomic Encyclopedia of Type Strains, Phase IV (KMG-IV): sequencing the most valuable type-strain genomes for metagenomic binning, comparative biology and taxonomic classification.</title>
        <authorList>
            <person name="Goeker M."/>
        </authorList>
    </citation>
    <scope>NUCLEOTIDE SEQUENCE [LARGE SCALE GENOMIC DNA]</scope>
    <source>
        <strain evidence="6 7">DSM 25082</strain>
    </source>
</reference>